<reference evidence="5" key="1">
    <citation type="submission" date="2012-11" db="EMBL/GenBank/DDBJ databases">
        <authorList>
            <person name="Singh A."/>
            <person name="Pinnaka A.K."/>
            <person name="Vaidya B."/>
        </authorList>
    </citation>
    <scope>NUCLEOTIDE SEQUENCE [LARGE SCALE GENOMIC DNA]</scope>
    <source>
        <strain evidence="5">AK23</strain>
    </source>
</reference>
<dbReference type="PANTHER" id="PTHR35812:SF1">
    <property type="entry name" value="LIPOPROTEIN"/>
    <property type="match status" value="1"/>
</dbReference>
<dbReference type="EC" id="2.7.11.1" evidence="4"/>
<comment type="caution">
    <text evidence="4">The sequence shown here is derived from an EMBL/GenBank/DDBJ whole genome shotgun (WGS) entry which is preliminary data.</text>
</comment>
<accession>W9UYX6</accession>
<dbReference type="GO" id="GO:0004674">
    <property type="term" value="F:protein serine/threonine kinase activity"/>
    <property type="evidence" value="ECO:0007669"/>
    <property type="project" value="UniProtKB-EC"/>
</dbReference>
<keyword evidence="1" id="KW-0175">Coiled coil</keyword>
<gene>
    <name evidence="4" type="primary">spkD_1</name>
    <name evidence="4" type="ORF">D791_03942</name>
</gene>
<feature type="coiled-coil region" evidence="1">
    <location>
        <begin position="149"/>
        <end position="194"/>
    </location>
</feature>
<dbReference type="InterPro" id="IPR011009">
    <property type="entry name" value="Kinase-like_dom_sf"/>
</dbReference>
<keyword evidence="4" id="KW-0808">Transferase</keyword>
<dbReference type="STRING" id="1229521.D791_03942"/>
<dbReference type="Pfam" id="PF07603">
    <property type="entry name" value="Lcl_C"/>
    <property type="match status" value="1"/>
</dbReference>
<dbReference type="InterPro" id="IPR011990">
    <property type="entry name" value="TPR-like_helical_dom_sf"/>
</dbReference>
<dbReference type="InterPro" id="IPR011460">
    <property type="entry name" value="Lcl_C"/>
</dbReference>
<sequence length="484" mass="54011">MVVTAGYGSPEQYSSKSKLSPSTDLYAVGATLYKCLTGQTPEEASARLYEDEHILLNQLPIAKQCPPGLVSLIDQCMQLKDKERPQGVQQAKAMLAQTTETPHPPEEPETQSQSKTESTETQPKKTSKAPILIGIAALLLLLGGGSYVYQQNEAEKQQLLTQLEGQRKAEAQRIAQAEEQRIAEAQRIAQAEEQPQVEEHRQHAIARSLQAAETALQANRLAIPEDDSALHHYRRVLELDPDNKQAKQGHEKIVERYIALAQEALRNGDLDRANLMLSRAEDVIPQSDAVNRVKAQVAEQRAADAQRQTAALIGGRYLDNEDGTITDTKTNLTWMRCRLGQTWTGSACSGEASRYNWQTAQDIAKQTTYAGKSDWRVPTLDQLHSLVYCSSGQHRERRLDSSGRPVQQGVTFLDGGCVGDYQYPTFFTDAFHYTRKVSWSPSVWSDSRYANHSHSAWKVDFSNGRAVIYDRYMSLPVRLVRGGQ</sequence>
<reference evidence="4 5" key="2">
    <citation type="journal article" date="2015" name="Syst. Appl. Microbiol.">
        <title>Nitrincola nitratireducens sp. nov. isolated from a haloalkaline crater lake.</title>
        <authorList>
            <person name="Singh A."/>
            <person name="Vaidya B."/>
            <person name="Tanuku N.R."/>
            <person name="Pinnaka A.K."/>
        </authorList>
    </citation>
    <scope>NUCLEOTIDE SEQUENCE [LARGE SCALE GENOMIC DNA]</scope>
    <source>
        <strain evidence="4 5">AK23</strain>
    </source>
</reference>
<feature type="domain" description="Protein kinase" evidence="3">
    <location>
        <begin position="1"/>
        <end position="106"/>
    </location>
</feature>
<dbReference type="Gene3D" id="1.25.40.10">
    <property type="entry name" value="Tetratricopeptide repeat domain"/>
    <property type="match status" value="1"/>
</dbReference>
<dbReference type="GO" id="GO:0005524">
    <property type="term" value="F:ATP binding"/>
    <property type="evidence" value="ECO:0007669"/>
    <property type="project" value="InterPro"/>
</dbReference>
<proteinExistence type="predicted"/>
<dbReference type="Proteomes" id="UP000019464">
    <property type="component" value="Unassembled WGS sequence"/>
</dbReference>
<evidence type="ECO:0000313" key="4">
    <source>
        <dbReference type="EMBL" id="EXJ09112.1"/>
    </source>
</evidence>
<organism evidence="4 5">
    <name type="scientific">Nitrincola nitratireducens</name>
    <dbReference type="NCBI Taxonomy" id="1229521"/>
    <lineage>
        <taxon>Bacteria</taxon>
        <taxon>Pseudomonadati</taxon>
        <taxon>Pseudomonadota</taxon>
        <taxon>Gammaproteobacteria</taxon>
        <taxon>Oceanospirillales</taxon>
        <taxon>Oceanospirillaceae</taxon>
        <taxon>Nitrincola</taxon>
    </lineage>
</organism>
<feature type="region of interest" description="Disordered" evidence="2">
    <location>
        <begin position="83"/>
        <end position="127"/>
    </location>
</feature>
<dbReference type="PANTHER" id="PTHR35812">
    <property type="entry name" value="LIPOPROTEIN"/>
    <property type="match status" value="1"/>
</dbReference>
<evidence type="ECO:0000259" key="3">
    <source>
        <dbReference type="PROSITE" id="PS50011"/>
    </source>
</evidence>
<dbReference type="EMBL" id="AONB01000033">
    <property type="protein sequence ID" value="EXJ09112.1"/>
    <property type="molecule type" value="Genomic_DNA"/>
</dbReference>
<evidence type="ECO:0000256" key="1">
    <source>
        <dbReference type="SAM" id="Coils"/>
    </source>
</evidence>
<name>W9UYX6_9GAMM</name>
<evidence type="ECO:0000256" key="2">
    <source>
        <dbReference type="SAM" id="MobiDB-lite"/>
    </source>
</evidence>
<evidence type="ECO:0000313" key="5">
    <source>
        <dbReference type="Proteomes" id="UP000019464"/>
    </source>
</evidence>
<protein>
    <submittedName>
        <fullName evidence="4">Serine/threonine-protein kinase D</fullName>
        <ecNumber evidence="4">2.7.11.1</ecNumber>
    </submittedName>
</protein>
<dbReference type="AlphaFoldDB" id="W9UYX6"/>
<dbReference type="InterPro" id="IPR000719">
    <property type="entry name" value="Prot_kinase_dom"/>
</dbReference>
<dbReference type="Gene3D" id="1.10.510.10">
    <property type="entry name" value="Transferase(Phosphotransferase) domain 1"/>
    <property type="match status" value="1"/>
</dbReference>
<feature type="compositionally biased region" description="Low complexity" evidence="2">
    <location>
        <begin position="110"/>
        <end position="121"/>
    </location>
</feature>
<keyword evidence="4" id="KW-0418">Kinase</keyword>
<keyword evidence="5" id="KW-1185">Reference proteome</keyword>
<dbReference type="SUPFAM" id="SSF56112">
    <property type="entry name" value="Protein kinase-like (PK-like)"/>
    <property type="match status" value="1"/>
</dbReference>
<dbReference type="PROSITE" id="PS50011">
    <property type="entry name" value="PROTEIN_KINASE_DOM"/>
    <property type="match status" value="1"/>
</dbReference>